<sequence>MLTVRLTPKAARDTLDRIEVLADGRAALKAYVRAVPEKGGANAALVKLISKTLKLPKSAVSLETGATARLKTLRLEGNAAELSGRLTEIVSGKS</sequence>
<reference evidence="3" key="1">
    <citation type="submission" date="2018-08" db="EMBL/GenBank/DDBJ databases">
        <authorList>
            <person name="Jin W."/>
            <person name="Wang H."/>
            <person name="Yang Y."/>
            <person name="Li M."/>
            <person name="Liu J."/>
        </authorList>
    </citation>
    <scope>NUCLEOTIDE SEQUENCE</scope>
    <source>
        <strain evidence="3">AESS21</strain>
    </source>
</reference>
<dbReference type="EMBL" id="QTKU01000004">
    <property type="protein sequence ID" value="MBS8261970.1"/>
    <property type="molecule type" value="Genomic_DNA"/>
</dbReference>
<dbReference type="SMART" id="SM01152">
    <property type="entry name" value="DUF167"/>
    <property type="match status" value="1"/>
</dbReference>
<evidence type="ECO:0000313" key="4">
    <source>
        <dbReference type="Proteomes" id="UP000705379"/>
    </source>
</evidence>
<evidence type="ECO:0000256" key="1">
    <source>
        <dbReference type="ARBA" id="ARBA00010364"/>
    </source>
</evidence>
<comment type="caution">
    <text evidence="3">The sequence shown here is derived from an EMBL/GenBank/DDBJ whole genome shotgun (WGS) entry which is preliminary data.</text>
</comment>
<proteinExistence type="inferred from homology"/>
<comment type="similarity">
    <text evidence="1 2">Belongs to the UPF0235 family.</text>
</comment>
<evidence type="ECO:0000256" key="2">
    <source>
        <dbReference type="HAMAP-Rule" id="MF_00634"/>
    </source>
</evidence>
<reference evidence="3" key="2">
    <citation type="journal article" date="2021" name="Microorganisms">
        <title>Bacterial Dimethylsulfoniopropionate Biosynthesis in the East China Sea.</title>
        <authorList>
            <person name="Liu J."/>
            <person name="Zhang Y."/>
            <person name="Liu J."/>
            <person name="Zhong H."/>
            <person name="Williams B.T."/>
            <person name="Zheng Y."/>
            <person name="Curson A.R.J."/>
            <person name="Sun C."/>
            <person name="Sun H."/>
            <person name="Song D."/>
            <person name="Wagner Mackenzie B."/>
            <person name="Bermejo Martinez A."/>
            <person name="Todd J.D."/>
            <person name="Zhang X.H."/>
        </authorList>
    </citation>
    <scope>NUCLEOTIDE SEQUENCE</scope>
    <source>
        <strain evidence="3">AESS21</strain>
    </source>
</reference>
<dbReference type="AlphaFoldDB" id="A0A944GUY1"/>
<dbReference type="InterPro" id="IPR003746">
    <property type="entry name" value="DUF167"/>
</dbReference>
<dbReference type="Proteomes" id="UP000705379">
    <property type="component" value="Unassembled WGS sequence"/>
</dbReference>
<protein>
    <recommendedName>
        <fullName evidence="2">UPF0235 protein DYI23_17210</fullName>
    </recommendedName>
</protein>
<evidence type="ECO:0000313" key="3">
    <source>
        <dbReference type="EMBL" id="MBS8261970.1"/>
    </source>
</evidence>
<dbReference type="Pfam" id="PF02594">
    <property type="entry name" value="DUF167"/>
    <property type="match status" value="1"/>
</dbReference>
<accession>A0A944GUY1</accession>
<gene>
    <name evidence="3" type="ORF">DYI23_17210</name>
</gene>
<dbReference type="InterPro" id="IPR036591">
    <property type="entry name" value="YggU-like_sf"/>
</dbReference>
<dbReference type="HAMAP" id="MF_00634">
    <property type="entry name" value="UPF0235"/>
    <property type="match status" value="1"/>
</dbReference>
<organism evidence="3 4">
    <name type="scientific">Roseibium polysiphoniae</name>
    <dbReference type="NCBI Taxonomy" id="2571221"/>
    <lineage>
        <taxon>Bacteria</taxon>
        <taxon>Pseudomonadati</taxon>
        <taxon>Pseudomonadota</taxon>
        <taxon>Alphaproteobacteria</taxon>
        <taxon>Hyphomicrobiales</taxon>
        <taxon>Stappiaceae</taxon>
        <taxon>Roseibium</taxon>
    </lineage>
</organism>
<name>A0A944GUY1_9HYPH</name>
<dbReference type="Gene3D" id="3.30.1200.10">
    <property type="entry name" value="YggU-like"/>
    <property type="match status" value="1"/>
</dbReference>
<dbReference type="NCBIfam" id="TIGR00251">
    <property type="entry name" value="DUF167 family protein"/>
    <property type="match status" value="1"/>
</dbReference>
<dbReference type="SUPFAM" id="SSF69786">
    <property type="entry name" value="YggU-like"/>
    <property type="match status" value="1"/>
</dbReference>